<gene>
    <name evidence="1" type="ORF">SAMN05443529_103235</name>
</gene>
<dbReference type="AlphaFoldDB" id="A0A1G7USG0"/>
<evidence type="ECO:0000313" key="2">
    <source>
        <dbReference type="Proteomes" id="UP000198656"/>
    </source>
</evidence>
<proteinExistence type="predicted"/>
<name>A0A1G7USG0_9FIRM</name>
<protein>
    <submittedName>
        <fullName evidence="1">Uncharacterized protein</fullName>
    </submittedName>
</protein>
<dbReference type="EMBL" id="FNCP01000003">
    <property type="protein sequence ID" value="SDG50472.1"/>
    <property type="molecule type" value="Genomic_DNA"/>
</dbReference>
<dbReference type="Proteomes" id="UP000198656">
    <property type="component" value="Unassembled WGS sequence"/>
</dbReference>
<dbReference type="STRING" id="1121419.SAMN05443529_103235"/>
<accession>A0A1G7USG0</accession>
<evidence type="ECO:0000313" key="1">
    <source>
        <dbReference type="EMBL" id="SDG50472.1"/>
    </source>
</evidence>
<reference evidence="2" key="1">
    <citation type="submission" date="2016-10" db="EMBL/GenBank/DDBJ databases">
        <authorList>
            <person name="Varghese N."/>
            <person name="Submissions S."/>
        </authorList>
    </citation>
    <scope>NUCLEOTIDE SEQUENCE [LARGE SCALE GENOMIC DNA]</scope>
    <source>
        <strain evidence="2">DSM 8344</strain>
    </source>
</reference>
<sequence>MAIGDSLFGEFVEKNQVRNNILILSRIFYVNREYYLYTSIEGG</sequence>
<organism evidence="1 2">
    <name type="scientific">Desulfosporosinus hippei DSM 8344</name>
    <dbReference type="NCBI Taxonomy" id="1121419"/>
    <lineage>
        <taxon>Bacteria</taxon>
        <taxon>Bacillati</taxon>
        <taxon>Bacillota</taxon>
        <taxon>Clostridia</taxon>
        <taxon>Eubacteriales</taxon>
        <taxon>Desulfitobacteriaceae</taxon>
        <taxon>Desulfosporosinus</taxon>
    </lineage>
</organism>
<keyword evidence="2" id="KW-1185">Reference proteome</keyword>